<evidence type="ECO:0000259" key="4">
    <source>
        <dbReference type="Pfam" id="PF15609"/>
    </source>
</evidence>
<dbReference type="InterPro" id="IPR028157">
    <property type="entry name" value="PELOTA_dom"/>
</dbReference>
<dbReference type="SUPFAM" id="SSF53271">
    <property type="entry name" value="PRTase-like"/>
    <property type="match status" value="1"/>
</dbReference>
<dbReference type="Pfam" id="PF12500">
    <property type="entry name" value="TRSP"/>
    <property type="match status" value="1"/>
</dbReference>
<evidence type="ECO:0000259" key="3">
    <source>
        <dbReference type="Pfam" id="PF15608"/>
    </source>
</evidence>
<keyword evidence="5" id="KW-0808">Transferase</keyword>
<feature type="domain" description="Cysteine protease StiP N-terminal" evidence="1">
    <location>
        <begin position="445"/>
        <end position="694"/>
    </location>
</feature>
<dbReference type="Gene3D" id="3.40.50.2020">
    <property type="match status" value="1"/>
</dbReference>
<dbReference type="InterPro" id="IPR029057">
    <property type="entry name" value="PRTase-like"/>
</dbReference>
<organism evidence="5 6">
    <name type="scientific">Actinomycetospora endophytica</name>
    <dbReference type="NCBI Taxonomy" id="2291215"/>
    <lineage>
        <taxon>Bacteria</taxon>
        <taxon>Bacillati</taxon>
        <taxon>Actinomycetota</taxon>
        <taxon>Actinomycetes</taxon>
        <taxon>Pseudonocardiales</taxon>
        <taxon>Pseudonocardiaceae</taxon>
        <taxon>Actinomycetospora</taxon>
    </lineage>
</organism>
<reference evidence="5 6" key="1">
    <citation type="submission" date="2021-11" db="EMBL/GenBank/DDBJ databases">
        <title>Draft genome sequence of Actinomycetospora sp. SF1 isolated from the rhizosphere soil.</title>
        <authorList>
            <person name="Duangmal K."/>
            <person name="Chantavorakit T."/>
        </authorList>
    </citation>
    <scope>NUCLEOTIDE SEQUENCE [LARGE SCALE GENOMIC DNA]</scope>
    <source>
        <strain evidence="5 6">TBRC 5722</strain>
    </source>
</reference>
<evidence type="ECO:0000259" key="1">
    <source>
        <dbReference type="Pfam" id="PF11202"/>
    </source>
</evidence>
<dbReference type="EMBL" id="JAJNDB010000011">
    <property type="protein sequence ID" value="MCD2198185.1"/>
    <property type="molecule type" value="Genomic_DNA"/>
</dbReference>
<evidence type="ECO:0000313" key="5">
    <source>
        <dbReference type="EMBL" id="MCD2198185.1"/>
    </source>
</evidence>
<dbReference type="Pfam" id="PF15609">
    <property type="entry name" value="PRTase_2"/>
    <property type="match status" value="1"/>
</dbReference>
<dbReference type="RefSeq" id="WP_230740892.1">
    <property type="nucleotide sequence ID" value="NZ_JAJNDB010000011.1"/>
</dbReference>
<dbReference type="CDD" id="cd06223">
    <property type="entry name" value="PRTases_typeI"/>
    <property type="match status" value="1"/>
</dbReference>
<dbReference type="GO" id="GO:0016757">
    <property type="term" value="F:glycosyltransferase activity"/>
    <property type="evidence" value="ECO:0007669"/>
    <property type="project" value="UniProtKB-KW"/>
</dbReference>
<feature type="domain" description="TRSP" evidence="2">
    <location>
        <begin position="267"/>
        <end position="404"/>
    </location>
</feature>
<comment type="caution">
    <text evidence="5">The sequence shown here is derived from an EMBL/GenBank/DDBJ whole genome shotgun (WGS) entry which is preliminary data.</text>
</comment>
<dbReference type="InterPro" id="IPR041688">
    <property type="entry name" value="PRTase_2"/>
</dbReference>
<keyword evidence="5" id="KW-0328">Glycosyltransferase</keyword>
<keyword evidence="6" id="KW-1185">Reference proteome</keyword>
<protein>
    <submittedName>
        <fullName evidence="5">Phosphoribosyltransferase domain-containing protein</fullName>
    </submittedName>
</protein>
<dbReference type="Pfam" id="PF11202">
    <property type="entry name" value="StiP"/>
    <property type="match status" value="1"/>
</dbReference>
<accession>A0ABS8PL22</accession>
<feature type="domain" description="PELOTA RNA-binding" evidence="3">
    <location>
        <begin position="714"/>
        <end position="798"/>
    </location>
</feature>
<evidence type="ECO:0000259" key="2">
    <source>
        <dbReference type="Pfam" id="PF12500"/>
    </source>
</evidence>
<dbReference type="InterPro" id="IPR011215">
    <property type="entry name" value="StiP_N"/>
</dbReference>
<dbReference type="InterPro" id="IPR022537">
    <property type="entry name" value="TRSP_dom"/>
</dbReference>
<sequence length="814" mass="86023">MGDEPWLGVGVRDALGLVVGPDQEAEPLCAMVGLALRRNPRRAHLPVSLVLGKLVPVEPDRVRAVADRLARRVRDRLDSSSSASSSPVVVGYAENATGLCHLVADALDADYVVHTTRRTVAGAAVLATFDEVHSHAPHHFLVPDDPGRWTPDRPLVLVDDELSTGRTVAATVRSLHHRLPRHRYVVATLADLRDQDDTEIPRVARELGVCIDVVALTRATLTSPAAVLERAARELADGPDAVARPSGGRRHGDVTSVRLRLGDAAESARHGLDRAGRALVDRAVPSAATALCEALPPEPGRVLVLGCEELHYLPVRLGEALAARGLDVRVGATSRSPVVARDLPGYPVRSGLGFAAHDTATGAAAERFVYNLGAPGAGFYDTVVLIIDSAADTASLRDADGLLARLSTVAGRTLVAVAPCREPRPVRAAHPDAAGAPVRRGPEFGSFAPDEVGWLLSDVSQHPLETPTAAREAALGRGAIHYSDSLPEERPPSPDYAELVERTLERTAAATAAAVGLLADRLLARHDGAPVLVSLARAGTPVGALVRRWARTVRGVVLPHYAISVVRGRGLDRAALEALTAAHDPASLAFVDGWTGSGGILREVSADLVRHALRTDRALDPTVAVLADPAHVTPLHGTREDLLVPHACLNATVSGLVSRTVARADLIAPGAYHGAKFYAELSGTDRTARFLDAVSAWFPGDPTAPGEGPVGDERGVRYLAAFARSFGLDGEQRVRAGCGETLRALLRRDPAAVYLAPDAGGELDPVRQLCVERDVPVRTLPGRLAGIPSPYRCLAVLRPPTSRRTHRASAPGPR</sequence>
<name>A0ABS8PL22_9PSEU</name>
<dbReference type="Proteomes" id="UP001199469">
    <property type="component" value="Unassembled WGS sequence"/>
</dbReference>
<gene>
    <name evidence="5" type="ORF">LQ327_32925</name>
</gene>
<feature type="domain" description="Orotate phosphoribosyltransferase-like" evidence="4">
    <location>
        <begin position="31"/>
        <end position="219"/>
    </location>
</feature>
<dbReference type="InterPro" id="IPR000836">
    <property type="entry name" value="PRTase_dom"/>
</dbReference>
<proteinExistence type="predicted"/>
<dbReference type="Pfam" id="PF15608">
    <property type="entry name" value="PELOTA_1"/>
    <property type="match status" value="1"/>
</dbReference>
<evidence type="ECO:0000313" key="6">
    <source>
        <dbReference type="Proteomes" id="UP001199469"/>
    </source>
</evidence>